<evidence type="ECO:0000256" key="2">
    <source>
        <dbReference type="PROSITE-ProRule" id="PRU10007"/>
    </source>
</evidence>
<feature type="active site" evidence="2">
    <location>
        <position position="262"/>
    </location>
</feature>
<name>A0ABV7BQN6_9PROT</name>
<evidence type="ECO:0000256" key="1">
    <source>
        <dbReference type="ARBA" id="ARBA00023002"/>
    </source>
</evidence>
<reference evidence="6" key="1">
    <citation type="journal article" date="2019" name="Int. J. Syst. Evol. Microbiol.">
        <title>The Global Catalogue of Microorganisms (GCM) 10K type strain sequencing project: providing services to taxonomists for standard genome sequencing and annotation.</title>
        <authorList>
            <consortium name="The Broad Institute Genomics Platform"/>
            <consortium name="The Broad Institute Genome Sequencing Center for Infectious Disease"/>
            <person name="Wu L."/>
            <person name="Ma J."/>
        </authorList>
    </citation>
    <scope>NUCLEOTIDE SEQUENCE [LARGE SCALE GENOMIC DNA]</scope>
    <source>
        <strain evidence="6">CGMCC 1.16855</strain>
    </source>
</reference>
<proteinExistence type="inferred from homology"/>
<dbReference type="Proteomes" id="UP001595420">
    <property type="component" value="Unassembled WGS sequence"/>
</dbReference>
<sequence>MFEAKAVLAEEIGQLLGGRIGSVLGGEVTEGQGQPITLQDPVTGIAMADYADAGPALAREAARGAAQAQRAWMALTAAERGRRIWKLSILLRANAEALARLESANAGKPLRDCRAQVARVAEMAEYWAGWCDKIEGRTVPVPSGHTVIIRREPMGVVLAITPWNAPLFTCGWNVLPAIAAGNAVVLKPSEYTPLTSLAFALLAVQAGLPRGLVQVVAGLGATSGEALLAAPEVAMVTFVGGAASASRIAAACAARMIPCLLELGGKSANIVFANADLPAAVQGAQQAIFASSGQSCVAGSRLLVQRSIHDSFVAMLAKASAKIRMGDPLDAATEAGPVATARQFAHVTEMVAAGVAEGAQLLAAPRGKALPEEGFWVMPSILAGLSNEARAAQTEIFGPVVAAIPFEDEAEAVALANATPYGLAGAVWTRDLGRAHRVAAGVRAGSFWVNGYGTIHVSVPFGGFGASGHGRSSGAEALAAYTQSKAVWIETAADPVLGFGHRPA</sequence>
<keyword evidence="6" id="KW-1185">Reference proteome</keyword>
<evidence type="ECO:0000256" key="3">
    <source>
        <dbReference type="RuleBase" id="RU003345"/>
    </source>
</evidence>
<dbReference type="EMBL" id="JBHRSB010000002">
    <property type="protein sequence ID" value="MFC3000022.1"/>
    <property type="molecule type" value="Genomic_DNA"/>
</dbReference>
<accession>A0ABV7BQN6</accession>
<organism evidence="5 6">
    <name type="scientific">Falsiroseomonas tokyonensis</name>
    <dbReference type="NCBI Taxonomy" id="430521"/>
    <lineage>
        <taxon>Bacteria</taxon>
        <taxon>Pseudomonadati</taxon>
        <taxon>Pseudomonadota</taxon>
        <taxon>Alphaproteobacteria</taxon>
        <taxon>Acetobacterales</taxon>
        <taxon>Roseomonadaceae</taxon>
        <taxon>Falsiroseomonas</taxon>
    </lineage>
</organism>
<evidence type="ECO:0000313" key="5">
    <source>
        <dbReference type="EMBL" id="MFC3000022.1"/>
    </source>
</evidence>
<evidence type="ECO:0000259" key="4">
    <source>
        <dbReference type="Pfam" id="PF00171"/>
    </source>
</evidence>
<dbReference type="PANTHER" id="PTHR11699">
    <property type="entry name" value="ALDEHYDE DEHYDROGENASE-RELATED"/>
    <property type="match status" value="1"/>
</dbReference>
<dbReference type="Pfam" id="PF00171">
    <property type="entry name" value="Aldedh"/>
    <property type="match status" value="1"/>
</dbReference>
<evidence type="ECO:0000313" key="6">
    <source>
        <dbReference type="Proteomes" id="UP001595420"/>
    </source>
</evidence>
<comment type="similarity">
    <text evidence="3">Belongs to the aldehyde dehydrogenase family.</text>
</comment>
<dbReference type="InterPro" id="IPR015590">
    <property type="entry name" value="Aldehyde_DH_dom"/>
</dbReference>
<gene>
    <name evidence="5" type="ORF">ACFOD3_08960</name>
</gene>
<dbReference type="InterPro" id="IPR029510">
    <property type="entry name" value="Ald_DH_CS_GLU"/>
</dbReference>
<feature type="domain" description="Aldehyde dehydrogenase" evidence="4">
    <location>
        <begin position="31"/>
        <end position="487"/>
    </location>
</feature>
<dbReference type="PROSITE" id="PS00687">
    <property type="entry name" value="ALDEHYDE_DEHYDR_GLU"/>
    <property type="match status" value="1"/>
</dbReference>
<comment type="caution">
    <text evidence="5">The sequence shown here is derived from an EMBL/GenBank/DDBJ whole genome shotgun (WGS) entry which is preliminary data.</text>
</comment>
<dbReference type="InterPro" id="IPR016160">
    <property type="entry name" value="Ald_DH_CS_CYS"/>
</dbReference>
<dbReference type="PROSITE" id="PS00070">
    <property type="entry name" value="ALDEHYDE_DEHYDR_CYS"/>
    <property type="match status" value="1"/>
</dbReference>
<dbReference type="RefSeq" id="WP_216836084.1">
    <property type="nucleotide sequence ID" value="NZ_JAFNJS010000002.1"/>
</dbReference>
<protein>
    <submittedName>
        <fullName evidence="5">Aldehyde dehydrogenase family protein</fullName>
    </submittedName>
</protein>
<keyword evidence="1 3" id="KW-0560">Oxidoreductase</keyword>